<accession>A0A132F4T1</accession>
<dbReference type="PANTHER" id="PTHR30632">
    <property type="entry name" value="MOLYBDATE-BINDING PERIPLASMIC PROTEIN"/>
    <property type="match status" value="1"/>
</dbReference>
<dbReference type="Proteomes" id="UP000061512">
    <property type="component" value="Unassembled WGS sequence"/>
</dbReference>
<dbReference type="GO" id="GO:0015689">
    <property type="term" value="P:molybdate ion transport"/>
    <property type="evidence" value="ECO:0007669"/>
    <property type="project" value="TreeGrafter"/>
</dbReference>
<dbReference type="InterPro" id="IPR050682">
    <property type="entry name" value="ModA/WtpA"/>
</dbReference>
<feature type="chain" id="PRO_5007291387" evidence="1">
    <location>
        <begin position="29"/>
        <end position="261"/>
    </location>
</feature>
<dbReference type="GO" id="GO:0030973">
    <property type="term" value="F:molybdate ion binding"/>
    <property type="evidence" value="ECO:0007669"/>
    <property type="project" value="TreeGrafter"/>
</dbReference>
<dbReference type="SUPFAM" id="SSF53850">
    <property type="entry name" value="Periplasmic binding protein-like II"/>
    <property type="match status" value="1"/>
</dbReference>
<dbReference type="RefSeq" id="WP_060297956.1">
    <property type="nucleotide sequence ID" value="NZ_LPJX01000025.1"/>
</dbReference>
<evidence type="ECO:0000313" key="2">
    <source>
        <dbReference type="EMBL" id="KWF68411.1"/>
    </source>
</evidence>
<dbReference type="AlphaFoldDB" id="A0A132F4T1"/>
<keyword evidence="1" id="KW-0732">Signal</keyword>
<name>A0A132F4T1_9BURK</name>
<dbReference type="Pfam" id="PF13531">
    <property type="entry name" value="SBP_bac_11"/>
    <property type="match status" value="1"/>
</dbReference>
<dbReference type="EMBL" id="LPJX01000025">
    <property type="protein sequence ID" value="KWF68411.1"/>
    <property type="molecule type" value="Genomic_DNA"/>
</dbReference>
<comment type="caution">
    <text evidence="2">The sequence shown here is derived from an EMBL/GenBank/DDBJ whole genome shotgun (WGS) entry which is preliminary data.</text>
</comment>
<reference evidence="2 3" key="1">
    <citation type="submission" date="2015-11" db="EMBL/GenBank/DDBJ databases">
        <title>Expanding the genomic diversity of Burkholderia species for the development of highly accurate diagnostics.</title>
        <authorList>
            <person name="Sahl J."/>
            <person name="Keim P."/>
            <person name="Wagner D."/>
        </authorList>
    </citation>
    <scope>NUCLEOTIDE SEQUENCE [LARGE SCALE GENOMIC DNA]</scope>
    <source>
        <strain evidence="2 3">MSMB574WGS</strain>
    </source>
</reference>
<organism evidence="2 3">
    <name type="scientific">Burkholderia pseudomultivorans</name>
    <dbReference type="NCBI Taxonomy" id="1207504"/>
    <lineage>
        <taxon>Bacteria</taxon>
        <taxon>Pseudomonadati</taxon>
        <taxon>Pseudomonadota</taxon>
        <taxon>Betaproteobacteria</taxon>
        <taxon>Burkholderiales</taxon>
        <taxon>Burkholderiaceae</taxon>
        <taxon>Burkholderia</taxon>
        <taxon>Burkholderia cepacia complex</taxon>
    </lineage>
</organism>
<evidence type="ECO:0000256" key="1">
    <source>
        <dbReference type="SAM" id="SignalP"/>
    </source>
</evidence>
<gene>
    <name evidence="2" type="ORF">WT57_13255</name>
</gene>
<evidence type="ECO:0000313" key="3">
    <source>
        <dbReference type="Proteomes" id="UP000061512"/>
    </source>
</evidence>
<dbReference type="Gene3D" id="3.40.190.10">
    <property type="entry name" value="Periplasmic binding protein-like II"/>
    <property type="match status" value="2"/>
</dbReference>
<protein>
    <submittedName>
        <fullName evidence="2">ABC transporter substrate-binding protein</fullName>
    </submittedName>
</protein>
<sequence>MKEKSGWRAWLGAAAWMTLCAASAGAHADEIHVLATGALHGAFDQLVPMFEKSSGHRLEIAWGPSYGTSAEALPMRLRNGEKVDICFMIKPALQQEVDAGRFDRASLSDIAASGIGVAVRKGVAVPDVGTDDALRRALLSAKSVAFSEGASGTYIVETLFKRLGIAEPMKSKSVLIRGKELVGTALARGDAELGLQQISELKVTPGIDFAGPLPADVQKTSVISSAIAANAQAAEASRAFAAFLKTAPAEAVLQKTGLDPL</sequence>
<feature type="signal peptide" evidence="1">
    <location>
        <begin position="1"/>
        <end position="28"/>
    </location>
</feature>
<dbReference type="PANTHER" id="PTHR30632:SF11">
    <property type="entry name" value="BLR4797 PROTEIN"/>
    <property type="match status" value="1"/>
</dbReference>
<proteinExistence type="predicted"/>